<sequence length="85" mass="9968">MLENIEQKKKKTTYALSSTEREQIEPRTFFEMDEFCDPEDSNYQVDTTICVMCIRFKSPSGLSANSDYRVNLNTLYIDIQLQVEN</sequence>
<evidence type="ECO:0000313" key="1">
    <source>
        <dbReference type="EMBL" id="GBB86263.1"/>
    </source>
</evidence>
<evidence type="ECO:0000313" key="2">
    <source>
        <dbReference type="Proteomes" id="UP000247702"/>
    </source>
</evidence>
<reference evidence="1 2" key="1">
    <citation type="submission" date="2017-11" db="EMBL/GenBank/DDBJ databases">
        <title>The genome of Rhizophagus clarus HR1 reveals common genetic basis of auxotrophy among arbuscular mycorrhizal fungi.</title>
        <authorList>
            <person name="Kobayashi Y."/>
        </authorList>
    </citation>
    <scope>NUCLEOTIDE SEQUENCE [LARGE SCALE GENOMIC DNA]</scope>
    <source>
        <strain evidence="1 2">HR1</strain>
    </source>
</reference>
<comment type="caution">
    <text evidence="1">The sequence shown here is derived from an EMBL/GenBank/DDBJ whole genome shotgun (WGS) entry which is preliminary data.</text>
</comment>
<organism evidence="1 2">
    <name type="scientific">Rhizophagus clarus</name>
    <dbReference type="NCBI Taxonomy" id="94130"/>
    <lineage>
        <taxon>Eukaryota</taxon>
        <taxon>Fungi</taxon>
        <taxon>Fungi incertae sedis</taxon>
        <taxon>Mucoromycota</taxon>
        <taxon>Glomeromycotina</taxon>
        <taxon>Glomeromycetes</taxon>
        <taxon>Glomerales</taxon>
        <taxon>Glomeraceae</taxon>
        <taxon>Rhizophagus</taxon>
    </lineage>
</organism>
<dbReference type="AlphaFoldDB" id="A0A2Z6Q802"/>
<keyword evidence="2" id="KW-1185">Reference proteome</keyword>
<protein>
    <submittedName>
        <fullName evidence="1">Uncharacterized protein</fullName>
    </submittedName>
</protein>
<gene>
    <name evidence="1" type="ORF">RclHR1_01270009</name>
</gene>
<dbReference type="Proteomes" id="UP000247702">
    <property type="component" value="Unassembled WGS sequence"/>
</dbReference>
<name>A0A2Z6Q802_9GLOM</name>
<accession>A0A2Z6Q802</accession>
<proteinExistence type="predicted"/>
<dbReference type="EMBL" id="BEXD01000302">
    <property type="protein sequence ID" value="GBB86263.1"/>
    <property type="molecule type" value="Genomic_DNA"/>
</dbReference>